<dbReference type="Proteomes" id="UP001152795">
    <property type="component" value="Unassembled WGS sequence"/>
</dbReference>
<feature type="region of interest" description="Disordered" evidence="1">
    <location>
        <begin position="71"/>
        <end position="126"/>
    </location>
</feature>
<feature type="compositionally biased region" description="Basic and acidic residues" evidence="1">
    <location>
        <begin position="72"/>
        <end position="92"/>
    </location>
</feature>
<organism evidence="2 3">
    <name type="scientific">Paramuricea clavata</name>
    <name type="common">Red gorgonian</name>
    <name type="synonym">Violescent sea-whip</name>
    <dbReference type="NCBI Taxonomy" id="317549"/>
    <lineage>
        <taxon>Eukaryota</taxon>
        <taxon>Metazoa</taxon>
        <taxon>Cnidaria</taxon>
        <taxon>Anthozoa</taxon>
        <taxon>Octocorallia</taxon>
        <taxon>Malacalcyonacea</taxon>
        <taxon>Plexauridae</taxon>
        <taxon>Paramuricea</taxon>
    </lineage>
</organism>
<dbReference type="EMBL" id="CACRXK020002664">
    <property type="protein sequence ID" value="CAB3995437.1"/>
    <property type="molecule type" value="Genomic_DNA"/>
</dbReference>
<comment type="caution">
    <text evidence="2">The sequence shown here is derived from an EMBL/GenBank/DDBJ whole genome shotgun (WGS) entry which is preliminary data.</text>
</comment>
<evidence type="ECO:0000256" key="1">
    <source>
        <dbReference type="SAM" id="MobiDB-lite"/>
    </source>
</evidence>
<evidence type="ECO:0000313" key="2">
    <source>
        <dbReference type="EMBL" id="CAB3995437.1"/>
    </source>
</evidence>
<accession>A0A7D9DWX8</accession>
<name>A0A7D9DWX8_PARCT</name>
<reference evidence="2" key="1">
    <citation type="submission" date="2020-04" db="EMBL/GenBank/DDBJ databases">
        <authorList>
            <person name="Alioto T."/>
            <person name="Alioto T."/>
            <person name="Gomez Garrido J."/>
        </authorList>
    </citation>
    <scope>NUCLEOTIDE SEQUENCE</scope>
    <source>
        <strain evidence="2">A484AB</strain>
    </source>
</reference>
<proteinExistence type="predicted"/>
<dbReference type="AlphaFoldDB" id="A0A7D9DWX8"/>
<sequence>MKSTEEVKFVNWYRRPKKRGPPFSTKPIQRQQQPCSNCGRTGVQMGKDCLAFGKKLKKCQKYNHFAAVCRSSKSDTRKGDWKRQDQQQEHRQQKSRGNYTKRKWQVKKTSEEPTDSSKKTDDEFFG</sequence>
<feature type="compositionally biased region" description="Basic and acidic residues" evidence="1">
    <location>
        <begin position="108"/>
        <end position="126"/>
    </location>
</feature>
<feature type="compositionally biased region" description="Polar residues" evidence="1">
    <location>
        <begin position="26"/>
        <end position="37"/>
    </location>
</feature>
<evidence type="ECO:0000313" key="3">
    <source>
        <dbReference type="Proteomes" id="UP001152795"/>
    </source>
</evidence>
<gene>
    <name evidence="2" type="ORF">PACLA_8A043967</name>
</gene>
<protein>
    <submittedName>
        <fullName evidence="2">Uncharacterized protein</fullName>
    </submittedName>
</protein>
<feature type="region of interest" description="Disordered" evidence="1">
    <location>
        <begin position="1"/>
        <end position="37"/>
    </location>
</feature>
<keyword evidence="3" id="KW-1185">Reference proteome</keyword>